<protein>
    <submittedName>
        <fullName evidence="5">Acetyl esterase/lipase</fullName>
    </submittedName>
</protein>
<dbReference type="GO" id="GO:0016787">
    <property type="term" value="F:hydrolase activity"/>
    <property type="evidence" value="ECO:0007669"/>
    <property type="project" value="UniProtKB-KW"/>
</dbReference>
<dbReference type="InterPro" id="IPR033140">
    <property type="entry name" value="Lipase_GDXG_put_SER_AS"/>
</dbReference>
<proteinExistence type="inferred from homology"/>
<comment type="similarity">
    <text evidence="1">Belongs to the 'GDXG' lipolytic enzyme family.</text>
</comment>
<dbReference type="OrthoDB" id="3209779at2"/>
<evidence type="ECO:0000313" key="5">
    <source>
        <dbReference type="EMBL" id="PSL00535.1"/>
    </source>
</evidence>
<dbReference type="PROSITE" id="PS01174">
    <property type="entry name" value="LIPASE_GDXG_SER"/>
    <property type="match status" value="1"/>
</dbReference>
<name>A0A2P8DTK6_9ACTN</name>
<evidence type="ECO:0000256" key="3">
    <source>
        <dbReference type="PROSITE-ProRule" id="PRU10038"/>
    </source>
</evidence>
<sequence>MRYNIDPELIPVLDWIPDFDISEIVEGTLQIDPDQQQQILAGLPRYEPENPVDISEREIQGPQGAPAVRVRVYSRSGADLGAPAIVYMHGGAFVSGELEAFDARCTEFADRIGALVVSVDYRLSPASPFPDALEDVYAVLQWVAANAEELAVDPDRIAVAGDSAGGNLAASAALAARDRGGPRVRFQFLDAPVLDDRMTTPSMTQYSDTPGWNSRNNARMWTYYLGATAEPGSDAVSPHAAPARASDLSGLPPAGVIVGEFDPLRDETIRYAQRLAQAGVPTDLRLYSGVFHGAMLLADAAVCRRMREDVVAMLQWGLRPK</sequence>
<dbReference type="InterPro" id="IPR029058">
    <property type="entry name" value="AB_hydrolase_fold"/>
</dbReference>
<dbReference type="EMBL" id="PYGA01000001">
    <property type="protein sequence ID" value="PSL00535.1"/>
    <property type="molecule type" value="Genomic_DNA"/>
</dbReference>
<dbReference type="Gene3D" id="3.40.50.1820">
    <property type="entry name" value="alpha/beta hydrolase"/>
    <property type="match status" value="1"/>
</dbReference>
<dbReference type="PANTHER" id="PTHR48081">
    <property type="entry name" value="AB HYDROLASE SUPERFAMILY PROTEIN C4A8.06C"/>
    <property type="match status" value="1"/>
</dbReference>
<dbReference type="SUPFAM" id="SSF53474">
    <property type="entry name" value="alpha/beta-Hydrolases"/>
    <property type="match status" value="1"/>
</dbReference>
<dbReference type="Proteomes" id="UP000240542">
    <property type="component" value="Unassembled WGS sequence"/>
</dbReference>
<dbReference type="InterPro" id="IPR050300">
    <property type="entry name" value="GDXG_lipolytic_enzyme"/>
</dbReference>
<dbReference type="PANTHER" id="PTHR48081:SF8">
    <property type="entry name" value="ALPHA_BETA HYDROLASE FOLD-3 DOMAIN-CONTAINING PROTEIN-RELATED"/>
    <property type="match status" value="1"/>
</dbReference>
<feature type="active site" evidence="3">
    <location>
        <position position="163"/>
    </location>
</feature>
<reference evidence="5 6" key="1">
    <citation type="submission" date="2018-03" db="EMBL/GenBank/DDBJ databases">
        <title>Genomic Encyclopedia of Archaeal and Bacterial Type Strains, Phase II (KMG-II): from individual species to whole genera.</title>
        <authorList>
            <person name="Goeker M."/>
        </authorList>
    </citation>
    <scope>NUCLEOTIDE SEQUENCE [LARGE SCALE GENOMIC DNA]</scope>
    <source>
        <strain evidence="5 6">DSM 45312</strain>
    </source>
</reference>
<dbReference type="AlphaFoldDB" id="A0A2P8DTK6"/>
<evidence type="ECO:0000313" key="6">
    <source>
        <dbReference type="Proteomes" id="UP000240542"/>
    </source>
</evidence>
<evidence type="ECO:0000256" key="2">
    <source>
        <dbReference type="ARBA" id="ARBA00022801"/>
    </source>
</evidence>
<keyword evidence="2" id="KW-0378">Hydrolase</keyword>
<evidence type="ECO:0000256" key="1">
    <source>
        <dbReference type="ARBA" id="ARBA00010515"/>
    </source>
</evidence>
<organism evidence="5 6">
    <name type="scientific">Murinocardiopsis flavida</name>
    <dbReference type="NCBI Taxonomy" id="645275"/>
    <lineage>
        <taxon>Bacteria</taxon>
        <taxon>Bacillati</taxon>
        <taxon>Actinomycetota</taxon>
        <taxon>Actinomycetes</taxon>
        <taxon>Streptosporangiales</taxon>
        <taxon>Nocardiopsidaceae</taxon>
        <taxon>Murinocardiopsis</taxon>
    </lineage>
</organism>
<keyword evidence="6" id="KW-1185">Reference proteome</keyword>
<comment type="caution">
    <text evidence="5">The sequence shown here is derived from an EMBL/GenBank/DDBJ whole genome shotgun (WGS) entry which is preliminary data.</text>
</comment>
<dbReference type="RefSeq" id="WP_106580753.1">
    <property type="nucleotide sequence ID" value="NZ_PYGA01000001.1"/>
</dbReference>
<feature type="domain" description="Alpha/beta hydrolase fold-3" evidence="4">
    <location>
        <begin position="85"/>
        <end position="295"/>
    </location>
</feature>
<dbReference type="Pfam" id="PF07859">
    <property type="entry name" value="Abhydrolase_3"/>
    <property type="match status" value="1"/>
</dbReference>
<evidence type="ECO:0000259" key="4">
    <source>
        <dbReference type="Pfam" id="PF07859"/>
    </source>
</evidence>
<gene>
    <name evidence="5" type="ORF">CLV63_1019</name>
</gene>
<accession>A0A2P8DTK6</accession>
<dbReference type="InterPro" id="IPR013094">
    <property type="entry name" value="AB_hydrolase_3"/>
</dbReference>